<accession>A0A2B7Y0G7</accession>
<dbReference type="SUPFAM" id="SSF63829">
    <property type="entry name" value="Calcium-dependent phosphotriesterase"/>
    <property type="match status" value="1"/>
</dbReference>
<dbReference type="Gene3D" id="2.120.10.30">
    <property type="entry name" value="TolB, C-terminal domain"/>
    <property type="match status" value="1"/>
</dbReference>
<dbReference type="InterPro" id="IPR013658">
    <property type="entry name" value="SGL"/>
</dbReference>
<dbReference type="PANTHER" id="PTHR47572:SF4">
    <property type="entry name" value="LACTONASE DRP35"/>
    <property type="match status" value="1"/>
</dbReference>
<protein>
    <recommendedName>
        <fullName evidence="3">SMP-30/Gluconolactonase/LRE-like region domain-containing protein</fullName>
    </recommendedName>
</protein>
<dbReference type="InterPro" id="IPR011042">
    <property type="entry name" value="6-blade_b-propeller_TolB-like"/>
</dbReference>
<comment type="caution">
    <text evidence="4">The sequence shown here is derived from an EMBL/GenBank/DDBJ whole genome shotgun (WGS) entry which is preliminary data.</text>
</comment>
<sequence>MTKHGSHNRLAKLAFAASLITTALATPLDPTGLLRRADSPKVDTQEATECKLDPKSFGASVEGVSVNKAGDVYAVDFHGNAEVKEGKTPDTIGFFHKVEGGVGGVMSQTPFIIPQGDAKKPPFLAGSRFVKGGANILVADAQNKRVMSVDVNTKQSTVFCQDPGMLQPNDISISTKKDCLIYLSGQNYTVSTAGKDGDIWTCDGNKATKFPADILKEANIHRTNGIEADPTGEFLYVTSVTNKEAGVVTDLKIFKFALDKATGHIREEKPTLFHHFQNEAKGTDLDGMRTDVDGNLYVALNAGGRIAKLNKEGNLVQYINTPALTGPSNLELGGKDGKTLFAVGKCKDASKGKGCAVMAPVDKPGRAFESLNGRK</sequence>
<feature type="domain" description="SMP-30/Gluconolactonase/LRE-like region" evidence="3">
    <location>
        <begin position="129"/>
        <end position="341"/>
    </location>
</feature>
<dbReference type="InterPro" id="IPR051262">
    <property type="entry name" value="SMP-30/CGR1_Lactonase"/>
</dbReference>
<dbReference type="Proteomes" id="UP000223968">
    <property type="component" value="Unassembled WGS sequence"/>
</dbReference>
<proteinExistence type="predicted"/>
<reference evidence="4 5" key="1">
    <citation type="submission" date="2017-10" db="EMBL/GenBank/DDBJ databases">
        <title>Comparative genomics in systemic dimorphic fungi from Ajellomycetaceae.</title>
        <authorList>
            <person name="Munoz J.F."/>
            <person name="Mcewen J.G."/>
            <person name="Clay O.K."/>
            <person name="Cuomo C.A."/>
        </authorList>
    </citation>
    <scope>NUCLEOTIDE SEQUENCE [LARGE SCALE GENOMIC DNA]</scope>
    <source>
        <strain evidence="4 5">UAMH5409</strain>
    </source>
</reference>
<name>A0A2B7Y0G7_9EURO</name>
<keyword evidence="2" id="KW-0732">Signal</keyword>
<gene>
    <name evidence="4" type="ORF">AJ79_03014</name>
</gene>
<evidence type="ECO:0000259" key="3">
    <source>
        <dbReference type="Pfam" id="PF08450"/>
    </source>
</evidence>
<evidence type="ECO:0000313" key="5">
    <source>
        <dbReference type="Proteomes" id="UP000223968"/>
    </source>
</evidence>
<dbReference type="PANTHER" id="PTHR47572">
    <property type="entry name" value="LIPOPROTEIN-RELATED"/>
    <property type="match status" value="1"/>
</dbReference>
<feature type="signal peptide" evidence="2">
    <location>
        <begin position="1"/>
        <end position="25"/>
    </location>
</feature>
<evidence type="ECO:0000256" key="1">
    <source>
        <dbReference type="ARBA" id="ARBA00022801"/>
    </source>
</evidence>
<evidence type="ECO:0000256" key="2">
    <source>
        <dbReference type="SAM" id="SignalP"/>
    </source>
</evidence>
<organism evidence="4 5">
    <name type="scientific">Helicocarpus griseus UAMH5409</name>
    <dbReference type="NCBI Taxonomy" id="1447875"/>
    <lineage>
        <taxon>Eukaryota</taxon>
        <taxon>Fungi</taxon>
        <taxon>Dikarya</taxon>
        <taxon>Ascomycota</taxon>
        <taxon>Pezizomycotina</taxon>
        <taxon>Eurotiomycetes</taxon>
        <taxon>Eurotiomycetidae</taxon>
        <taxon>Onygenales</taxon>
        <taxon>Ajellomycetaceae</taxon>
        <taxon>Helicocarpus</taxon>
    </lineage>
</organism>
<dbReference type="AlphaFoldDB" id="A0A2B7Y0G7"/>
<evidence type="ECO:0000313" key="4">
    <source>
        <dbReference type="EMBL" id="PGH14521.1"/>
    </source>
</evidence>
<dbReference type="EMBL" id="PDNB01000034">
    <property type="protein sequence ID" value="PGH14521.1"/>
    <property type="molecule type" value="Genomic_DNA"/>
</dbReference>
<keyword evidence="1" id="KW-0378">Hydrolase</keyword>
<dbReference type="STRING" id="1447875.A0A2B7Y0G7"/>
<dbReference type="GO" id="GO:0016787">
    <property type="term" value="F:hydrolase activity"/>
    <property type="evidence" value="ECO:0007669"/>
    <property type="project" value="UniProtKB-KW"/>
</dbReference>
<feature type="chain" id="PRO_5012473849" description="SMP-30/Gluconolactonase/LRE-like region domain-containing protein" evidence="2">
    <location>
        <begin position="26"/>
        <end position="375"/>
    </location>
</feature>
<dbReference type="Pfam" id="PF08450">
    <property type="entry name" value="SGL"/>
    <property type="match status" value="1"/>
</dbReference>
<keyword evidence="5" id="KW-1185">Reference proteome</keyword>
<dbReference type="OrthoDB" id="423498at2759"/>